<evidence type="ECO:0000256" key="4">
    <source>
        <dbReference type="ARBA" id="ARBA00022801"/>
    </source>
</evidence>
<dbReference type="Pfam" id="PF00754">
    <property type="entry name" value="F5_F8_type_C"/>
    <property type="match status" value="2"/>
</dbReference>
<keyword evidence="3 6" id="KW-0732">Signal</keyword>
<dbReference type="PANTHER" id="PTHR10030:SF37">
    <property type="entry name" value="ALPHA-L-FUCOSIDASE-RELATED"/>
    <property type="match status" value="1"/>
</dbReference>
<evidence type="ECO:0000256" key="3">
    <source>
        <dbReference type="ARBA" id="ARBA00022729"/>
    </source>
</evidence>
<dbReference type="InterPro" id="IPR008979">
    <property type="entry name" value="Galactose-bd-like_sf"/>
</dbReference>
<feature type="chain" id="PRO_5046237608" description="alpha-L-fucosidase" evidence="6">
    <location>
        <begin position="23"/>
        <end position="700"/>
    </location>
</feature>
<dbReference type="Proteomes" id="UP001337305">
    <property type="component" value="Unassembled WGS sequence"/>
</dbReference>
<reference evidence="8 9" key="1">
    <citation type="submission" date="2022-09" db="EMBL/GenBank/DDBJ databases">
        <title>Genome sequencing of Flavivirga sp. MEBiC05379.</title>
        <authorList>
            <person name="Oh H.-M."/>
            <person name="Kwon K.K."/>
            <person name="Park M.J."/>
            <person name="Yang S.-H."/>
        </authorList>
    </citation>
    <scope>NUCLEOTIDE SEQUENCE [LARGE SCALE GENOMIC DNA]</scope>
    <source>
        <strain evidence="8 9">MEBiC05379</strain>
    </source>
</reference>
<evidence type="ECO:0000256" key="1">
    <source>
        <dbReference type="ARBA" id="ARBA00007951"/>
    </source>
</evidence>
<evidence type="ECO:0000313" key="9">
    <source>
        <dbReference type="Proteomes" id="UP001337305"/>
    </source>
</evidence>
<dbReference type="InterPro" id="IPR057739">
    <property type="entry name" value="Glyco_hydro_29_N"/>
</dbReference>
<evidence type="ECO:0000259" key="7">
    <source>
        <dbReference type="PROSITE" id="PS50022"/>
    </source>
</evidence>
<dbReference type="Pfam" id="PF01120">
    <property type="entry name" value="Alpha_L_fucos"/>
    <property type="match status" value="1"/>
</dbReference>
<dbReference type="PROSITE" id="PS50022">
    <property type="entry name" value="FA58C_3"/>
    <property type="match status" value="2"/>
</dbReference>
<evidence type="ECO:0000256" key="2">
    <source>
        <dbReference type="ARBA" id="ARBA00012662"/>
    </source>
</evidence>
<dbReference type="SUPFAM" id="SSF49785">
    <property type="entry name" value="Galactose-binding domain-like"/>
    <property type="match status" value="2"/>
</dbReference>
<dbReference type="Pfam" id="PF13290">
    <property type="entry name" value="CHB_HEX_C_1"/>
    <property type="match status" value="1"/>
</dbReference>
<sequence>MKKSYLKTLLIGLLLGLCYSCAQNVTKPKPYGPIPTERQLAWHDMEYYAFIHFNMNTFTNMEWGDGSEKPAQFNPTALDAKQWVKTIKDAGMKGVIITAKHHDGFCLWPSKYTEHSVKNAPWKNGQGDVLKDLSEACAAYGLKMGVYLSPWDRNHAQYGKPEYVSYFHNQLRELLTNYGDIFEVWFDGANGGSGYYGGANETRKIDNKTYYQWDKAIEIVRELQPNAVIFGDGGPGVRWVGNEEGWANETNWSLLRKKEVYPGYSKYKELRSGHEDGTHWVPAECDVSIRPGWYYHPSEDIQVKSLSHLVDIYYQSIGRNASLLLNLPVDHRGLVHEKDVEQLMALKQQVEQDFSNNIAKNIKVTATNVRGNKAYFEASNTIDGDKNTYWATEDTVTEASMTLEFETPTEVNRILLQEYINLGQRVYGFNVEAEVNGNWVIIDTQTTIGVKRILRFDTIKASKIRVNITGAKASPLISNIELYRAPNLLTQPVVKRDKKGFVSMDVADKNIDIYYTIDGTEPTSKSNKYNEPFSIDAPTVINVIAYDAEKSKQTVSKTIHYDISKKDWKVIKVSSGKLTDAHKIIDDNPNTSWASNGENTPNEVVIDLGKVYQLEGFTYTPVQGRWPYGIVSNYEFSVSQNNKTWTTAITGEFGNIKNSPIKQTVRFNTLKGRYIKLKGLKIVDNDKRFSASEIGVITKQ</sequence>
<dbReference type="Gene3D" id="2.60.120.260">
    <property type="entry name" value="Galactose-binding domain-like"/>
    <property type="match status" value="2"/>
</dbReference>
<dbReference type="SMART" id="SM00812">
    <property type="entry name" value="Alpha_L_fucos"/>
    <property type="match status" value="1"/>
</dbReference>
<dbReference type="InterPro" id="IPR000421">
    <property type="entry name" value="FA58C"/>
</dbReference>
<dbReference type="EMBL" id="JAODOP010000004">
    <property type="protein sequence ID" value="MEF3832422.1"/>
    <property type="molecule type" value="Genomic_DNA"/>
</dbReference>
<dbReference type="InterPro" id="IPR059177">
    <property type="entry name" value="GH29D-like_dom"/>
</dbReference>
<dbReference type="PANTHER" id="PTHR10030">
    <property type="entry name" value="ALPHA-L-FUCOSIDASE"/>
    <property type="match status" value="1"/>
</dbReference>
<dbReference type="InterPro" id="IPR000933">
    <property type="entry name" value="Glyco_hydro_29"/>
</dbReference>
<dbReference type="Gene3D" id="3.20.20.80">
    <property type="entry name" value="Glycosidases"/>
    <property type="match status" value="1"/>
</dbReference>
<evidence type="ECO:0000313" key="8">
    <source>
        <dbReference type="EMBL" id="MEF3832422.1"/>
    </source>
</evidence>
<name>A0ABU7XRE7_9FLAO</name>
<comment type="caution">
    <text evidence="8">The sequence shown here is derived from an EMBL/GenBank/DDBJ whole genome shotgun (WGS) entry which is preliminary data.</text>
</comment>
<feature type="domain" description="F5/8 type C" evidence="7">
    <location>
        <begin position="554"/>
        <end position="699"/>
    </location>
</feature>
<dbReference type="SUPFAM" id="SSF51445">
    <property type="entry name" value="(Trans)glycosidases"/>
    <property type="match status" value="1"/>
</dbReference>
<feature type="domain" description="F5/8 type C" evidence="7">
    <location>
        <begin position="347"/>
        <end position="485"/>
    </location>
</feature>
<proteinExistence type="inferred from homology"/>
<dbReference type="RefSeq" id="WP_303304801.1">
    <property type="nucleotide sequence ID" value="NZ_JAODOP010000004.1"/>
</dbReference>
<keyword evidence="4" id="KW-0378">Hydrolase</keyword>
<evidence type="ECO:0000256" key="6">
    <source>
        <dbReference type="SAM" id="SignalP"/>
    </source>
</evidence>
<accession>A0ABU7XRE7</accession>
<feature type="signal peptide" evidence="6">
    <location>
        <begin position="1"/>
        <end position="22"/>
    </location>
</feature>
<organism evidence="8 9">
    <name type="scientific">Flavivirga spongiicola</name>
    <dbReference type="NCBI Taxonomy" id="421621"/>
    <lineage>
        <taxon>Bacteria</taxon>
        <taxon>Pseudomonadati</taxon>
        <taxon>Bacteroidota</taxon>
        <taxon>Flavobacteriia</taxon>
        <taxon>Flavobacteriales</taxon>
        <taxon>Flavobacteriaceae</taxon>
        <taxon>Flavivirga</taxon>
    </lineage>
</organism>
<gene>
    <name evidence="8" type="ORF">N1F79_04720</name>
</gene>
<comment type="similarity">
    <text evidence="1">Belongs to the glycosyl hydrolase 29 family.</text>
</comment>
<dbReference type="EC" id="3.2.1.51" evidence="2"/>
<keyword evidence="9" id="KW-1185">Reference proteome</keyword>
<protein>
    <recommendedName>
        <fullName evidence="2">alpha-L-fucosidase</fullName>
        <ecNumber evidence="2">3.2.1.51</ecNumber>
    </recommendedName>
</protein>
<evidence type="ECO:0000256" key="5">
    <source>
        <dbReference type="ARBA" id="ARBA00023295"/>
    </source>
</evidence>
<dbReference type="InterPro" id="IPR017853">
    <property type="entry name" value="GH"/>
</dbReference>
<keyword evidence="5" id="KW-0326">Glycosidase</keyword>